<dbReference type="AlphaFoldDB" id="A0A0C2SVT7"/>
<sequence length="132" mass="15093">MPDLSLKQLGSSAEQLTMLTASASTMHLARRVNTIKSCKDAIWREYMALFASNRLPDIITTNKNLARHLFEIDWQNWLKYGPIFISSTRSLSLILAIWKIERGREVISRRSSRGKHLWAINRNGRYGGSNSS</sequence>
<dbReference type="HOGENOM" id="CLU_1916531_0_0_1"/>
<evidence type="ECO:0000313" key="1">
    <source>
        <dbReference type="EMBL" id="KIL67525.1"/>
    </source>
</evidence>
<accession>A0A0C2SVT7</accession>
<reference evidence="1 2" key="1">
    <citation type="submission" date="2014-04" db="EMBL/GenBank/DDBJ databases">
        <title>Evolutionary Origins and Diversification of the Mycorrhizal Mutualists.</title>
        <authorList>
            <consortium name="DOE Joint Genome Institute"/>
            <consortium name="Mycorrhizal Genomics Consortium"/>
            <person name="Kohler A."/>
            <person name="Kuo A."/>
            <person name="Nagy L.G."/>
            <person name="Floudas D."/>
            <person name="Copeland A."/>
            <person name="Barry K.W."/>
            <person name="Cichocki N."/>
            <person name="Veneault-Fourrey C."/>
            <person name="LaButti K."/>
            <person name="Lindquist E.A."/>
            <person name="Lipzen A."/>
            <person name="Lundell T."/>
            <person name="Morin E."/>
            <person name="Murat C."/>
            <person name="Riley R."/>
            <person name="Ohm R."/>
            <person name="Sun H."/>
            <person name="Tunlid A."/>
            <person name="Henrissat B."/>
            <person name="Grigoriev I.V."/>
            <person name="Hibbett D.S."/>
            <person name="Martin F."/>
        </authorList>
    </citation>
    <scope>NUCLEOTIDE SEQUENCE [LARGE SCALE GENOMIC DNA]</scope>
    <source>
        <strain evidence="1 2">Koide BX008</strain>
    </source>
</reference>
<keyword evidence="2" id="KW-1185">Reference proteome</keyword>
<gene>
    <name evidence="1" type="ORF">M378DRAFT_260782</name>
</gene>
<protein>
    <submittedName>
        <fullName evidence="1">Uncharacterized protein</fullName>
    </submittedName>
</protein>
<dbReference type="OrthoDB" id="2013972at2759"/>
<name>A0A0C2SVT7_AMAMK</name>
<proteinExistence type="predicted"/>
<organism evidence="1 2">
    <name type="scientific">Amanita muscaria (strain Koide BX008)</name>
    <dbReference type="NCBI Taxonomy" id="946122"/>
    <lineage>
        <taxon>Eukaryota</taxon>
        <taxon>Fungi</taxon>
        <taxon>Dikarya</taxon>
        <taxon>Basidiomycota</taxon>
        <taxon>Agaricomycotina</taxon>
        <taxon>Agaricomycetes</taxon>
        <taxon>Agaricomycetidae</taxon>
        <taxon>Agaricales</taxon>
        <taxon>Pluteineae</taxon>
        <taxon>Amanitaceae</taxon>
        <taxon>Amanita</taxon>
    </lineage>
</organism>
<dbReference type="EMBL" id="KN818231">
    <property type="protein sequence ID" value="KIL67525.1"/>
    <property type="molecule type" value="Genomic_DNA"/>
</dbReference>
<dbReference type="InParanoid" id="A0A0C2SVT7"/>
<dbReference type="Proteomes" id="UP000054549">
    <property type="component" value="Unassembled WGS sequence"/>
</dbReference>
<evidence type="ECO:0000313" key="2">
    <source>
        <dbReference type="Proteomes" id="UP000054549"/>
    </source>
</evidence>